<name>A0ABY5VL98_9FIRM</name>
<dbReference type="Proteomes" id="UP001060164">
    <property type="component" value="Chromosome"/>
</dbReference>
<dbReference type="InterPro" id="IPR003593">
    <property type="entry name" value="AAA+_ATPase"/>
</dbReference>
<dbReference type="PROSITE" id="PS50893">
    <property type="entry name" value="ABC_TRANSPORTER_2"/>
    <property type="match status" value="1"/>
</dbReference>
<dbReference type="EMBL" id="CP102290">
    <property type="protein sequence ID" value="UWP60803.1"/>
    <property type="molecule type" value="Genomic_DNA"/>
</dbReference>
<dbReference type="GO" id="GO:0005524">
    <property type="term" value="F:ATP binding"/>
    <property type="evidence" value="ECO:0007669"/>
    <property type="project" value="UniProtKB-KW"/>
</dbReference>
<gene>
    <name evidence="5" type="ORF">NQ502_07135</name>
</gene>
<dbReference type="InterPro" id="IPR017871">
    <property type="entry name" value="ABC_transporter-like_CS"/>
</dbReference>
<keyword evidence="6" id="KW-1185">Reference proteome</keyword>
<evidence type="ECO:0000256" key="3">
    <source>
        <dbReference type="ARBA" id="ARBA00022840"/>
    </source>
</evidence>
<dbReference type="RefSeq" id="WP_044982972.1">
    <property type="nucleotide sequence ID" value="NZ_CABLBR010000003.1"/>
</dbReference>
<proteinExistence type="predicted"/>
<evidence type="ECO:0000256" key="2">
    <source>
        <dbReference type="ARBA" id="ARBA00022741"/>
    </source>
</evidence>
<dbReference type="PROSITE" id="PS00211">
    <property type="entry name" value="ABC_TRANSPORTER_1"/>
    <property type="match status" value="1"/>
</dbReference>
<dbReference type="InterPro" id="IPR050319">
    <property type="entry name" value="ABC_transp_ATP-bind"/>
</dbReference>
<evidence type="ECO:0000256" key="1">
    <source>
        <dbReference type="ARBA" id="ARBA00022448"/>
    </source>
</evidence>
<sequence>MIEFKNVKKHFLLPGKMFEKKYLKAVNDVSFTIEQGTTLAVVGESGCGKTTLAKLLMGLYDLTDGEVLIDGVNLSSYKSVQDKKKLRSKIQMIFQDPFGSLNPAHTIKNIIGRSITLHNSSLSGEQVTDKVVELMELVGLTPARDFMEKHPSQLSGGQRQRIVIARALAVDPSIIVADEPTSMLDVSIGIDIMNLLLELKEKKALTMLYITHNLASARYMADHIAVMYAGNCVEYGAIDEIIREPYHPYTVLLLGSTPEPFREEIVDIYAKEELPDLTSTKECCMFAGRCPKATEKCRTQQPDNIQIGGRQVKCFLYEGEHDRAKALCDIKMYQAEGGEE</sequence>
<dbReference type="InterPro" id="IPR027417">
    <property type="entry name" value="P-loop_NTPase"/>
</dbReference>
<dbReference type="CDD" id="cd03257">
    <property type="entry name" value="ABC_NikE_OppD_transporters"/>
    <property type="match status" value="1"/>
</dbReference>
<dbReference type="InterPro" id="IPR013563">
    <property type="entry name" value="Oligopep_ABC_C"/>
</dbReference>
<organism evidence="5 6">
    <name type="scientific">Ruminococcus gauvreauii</name>
    <dbReference type="NCBI Taxonomy" id="438033"/>
    <lineage>
        <taxon>Bacteria</taxon>
        <taxon>Bacillati</taxon>
        <taxon>Bacillota</taxon>
        <taxon>Clostridia</taxon>
        <taxon>Eubacteriales</taxon>
        <taxon>Oscillospiraceae</taxon>
        <taxon>Ruminococcus</taxon>
    </lineage>
</organism>
<reference evidence="5" key="1">
    <citation type="journal article" date="2022" name="Cell">
        <title>Design, construction, and in vivo augmentation of a complex gut microbiome.</title>
        <authorList>
            <person name="Cheng A.G."/>
            <person name="Ho P.Y."/>
            <person name="Aranda-Diaz A."/>
            <person name="Jain S."/>
            <person name="Yu F.B."/>
            <person name="Meng X."/>
            <person name="Wang M."/>
            <person name="Iakiviak M."/>
            <person name="Nagashima K."/>
            <person name="Zhao A."/>
            <person name="Murugkar P."/>
            <person name="Patil A."/>
            <person name="Atabakhsh K."/>
            <person name="Weakley A."/>
            <person name="Yan J."/>
            <person name="Brumbaugh A.R."/>
            <person name="Higginbottom S."/>
            <person name="Dimas A."/>
            <person name="Shiver A.L."/>
            <person name="Deutschbauer A."/>
            <person name="Neff N."/>
            <person name="Sonnenburg J.L."/>
            <person name="Huang K.C."/>
            <person name="Fischbach M.A."/>
        </authorList>
    </citation>
    <scope>NUCLEOTIDE SEQUENCE</scope>
    <source>
        <strain evidence="5">DSM 19829</strain>
    </source>
</reference>
<dbReference type="Gene3D" id="3.40.50.300">
    <property type="entry name" value="P-loop containing nucleotide triphosphate hydrolases"/>
    <property type="match status" value="1"/>
</dbReference>
<dbReference type="NCBIfam" id="TIGR01727">
    <property type="entry name" value="oligo_HPY"/>
    <property type="match status" value="1"/>
</dbReference>
<dbReference type="SMART" id="SM00382">
    <property type="entry name" value="AAA"/>
    <property type="match status" value="1"/>
</dbReference>
<evidence type="ECO:0000259" key="4">
    <source>
        <dbReference type="PROSITE" id="PS50893"/>
    </source>
</evidence>
<dbReference type="Pfam" id="PF00005">
    <property type="entry name" value="ABC_tran"/>
    <property type="match status" value="1"/>
</dbReference>
<keyword evidence="2" id="KW-0547">Nucleotide-binding</keyword>
<feature type="domain" description="ABC transporter" evidence="4">
    <location>
        <begin position="2"/>
        <end position="254"/>
    </location>
</feature>
<keyword evidence="1" id="KW-0813">Transport</keyword>
<evidence type="ECO:0000313" key="6">
    <source>
        <dbReference type="Proteomes" id="UP001060164"/>
    </source>
</evidence>
<evidence type="ECO:0000313" key="5">
    <source>
        <dbReference type="EMBL" id="UWP60803.1"/>
    </source>
</evidence>
<protein>
    <submittedName>
        <fullName evidence="5">ABC transporter ATP-binding protein</fullName>
    </submittedName>
</protein>
<dbReference type="InterPro" id="IPR003439">
    <property type="entry name" value="ABC_transporter-like_ATP-bd"/>
</dbReference>
<keyword evidence="3 5" id="KW-0067">ATP-binding</keyword>
<dbReference type="PANTHER" id="PTHR43776:SF8">
    <property type="entry name" value="ABC TRANSPORTER, ATP-BINDING PROTEIN"/>
    <property type="match status" value="1"/>
</dbReference>
<dbReference type="SUPFAM" id="SSF52540">
    <property type="entry name" value="P-loop containing nucleoside triphosphate hydrolases"/>
    <property type="match status" value="1"/>
</dbReference>
<dbReference type="Pfam" id="PF08352">
    <property type="entry name" value="oligo_HPY"/>
    <property type="match status" value="1"/>
</dbReference>
<accession>A0ABY5VL98</accession>
<dbReference type="PANTHER" id="PTHR43776">
    <property type="entry name" value="TRANSPORT ATP-BINDING PROTEIN"/>
    <property type="match status" value="1"/>
</dbReference>